<dbReference type="GO" id="GO:0005737">
    <property type="term" value="C:cytoplasm"/>
    <property type="evidence" value="ECO:0007669"/>
    <property type="project" value="UniProtKB-SubCell"/>
</dbReference>
<dbReference type="InterPro" id="IPR046348">
    <property type="entry name" value="SIS_dom_sf"/>
</dbReference>
<dbReference type="InterPro" id="IPR004515">
    <property type="entry name" value="Phosphoheptose_Isoase"/>
</dbReference>
<dbReference type="GO" id="GO:2001061">
    <property type="term" value="P:D-glycero-D-manno-heptose 7-phosphate biosynthetic process"/>
    <property type="evidence" value="ECO:0007669"/>
    <property type="project" value="UniProtKB-UniPathway"/>
</dbReference>
<dbReference type="Gene3D" id="3.40.50.10490">
    <property type="entry name" value="Glucose-6-phosphate isomerase like protein, domain 1"/>
    <property type="match status" value="1"/>
</dbReference>
<evidence type="ECO:0000256" key="2">
    <source>
        <dbReference type="ARBA" id="ARBA00003172"/>
    </source>
</evidence>
<protein>
    <recommendedName>
        <fullName evidence="10">Phosphoheptose isomerase</fullName>
        <ecNumber evidence="10">5.3.1.28</ecNumber>
    </recommendedName>
    <alternativeName>
        <fullName evidence="10">Sedoheptulose 7-phosphate isomerase</fullName>
    </alternativeName>
</protein>
<dbReference type="SUPFAM" id="SSF53697">
    <property type="entry name" value="SIS domain"/>
    <property type="match status" value="1"/>
</dbReference>
<dbReference type="STRING" id="666681.M301_2249"/>
<feature type="binding site" evidence="10">
    <location>
        <position position="183"/>
    </location>
    <ligand>
        <name>Zn(2+)</name>
        <dbReference type="ChEBI" id="CHEBI:29105"/>
    </ligand>
</feature>
<evidence type="ECO:0000256" key="1">
    <source>
        <dbReference type="ARBA" id="ARBA00000348"/>
    </source>
</evidence>
<sequence length="202" mass="21899">MEKSLRSFINQEIEKSINTFSSILSNEKLLSQVEVCVTEICSALGNKNKVLLAGNGGSAADAQHIAGEFVSRFNYDRPGLAAFALTVDTSILTAIGNDYGYDKLFSRQIQAVSVPGDIFWAYSTSGKSANIIAAMETAKQLGLKVIGFTGQNGWSRPDLVDFSIEIPSPETPKVQEGHLLLGHIICGLVELKIFPREQYAPT</sequence>
<evidence type="ECO:0000256" key="10">
    <source>
        <dbReference type="HAMAP-Rule" id="MF_00067"/>
    </source>
</evidence>
<proteinExistence type="inferred from homology"/>
<gene>
    <name evidence="10" type="primary">gmhA</name>
    <name evidence="12" type="ordered locus">M301_2249</name>
</gene>
<keyword evidence="6 10" id="KW-0479">Metal-binding</keyword>
<keyword evidence="9 10" id="KW-0119">Carbohydrate metabolism</keyword>
<feature type="binding site" evidence="10">
    <location>
        <begin position="123"/>
        <end position="125"/>
    </location>
    <ligand>
        <name>substrate</name>
    </ligand>
</feature>
<dbReference type="eggNOG" id="COG0279">
    <property type="taxonomic scope" value="Bacteria"/>
</dbReference>
<dbReference type="Pfam" id="PF13580">
    <property type="entry name" value="SIS_2"/>
    <property type="match status" value="1"/>
</dbReference>
<reference evidence="12 13" key="2">
    <citation type="journal article" date="2011" name="J. Bacteriol.">
        <title>Genomes of three methylotrophs from a single niche uncover genetic and metabolic divergence of Methylophilaceae.</title>
        <authorList>
            <person name="Lapidus A."/>
            <person name="Clum A."/>
            <person name="Labutti K."/>
            <person name="Kaluzhnaya M.G."/>
            <person name="Lim S."/>
            <person name="Beck D.A."/>
            <person name="Glavina Del Rio T."/>
            <person name="Nolan M."/>
            <person name="Mavromatis K."/>
            <person name="Huntemann M."/>
            <person name="Lucas S."/>
            <person name="Lidstrom M.E."/>
            <person name="Ivanova N."/>
            <person name="Chistoserdova L."/>
        </authorList>
    </citation>
    <scope>NUCLEOTIDE SEQUENCE [LARGE SCALE GENOMIC DNA]</scope>
    <source>
        <strain evidence="12 13">301</strain>
    </source>
</reference>
<evidence type="ECO:0000256" key="5">
    <source>
        <dbReference type="ARBA" id="ARBA00022490"/>
    </source>
</evidence>
<evidence type="ECO:0000259" key="11">
    <source>
        <dbReference type="PROSITE" id="PS51464"/>
    </source>
</evidence>
<dbReference type="KEGG" id="meh:M301_2249"/>
<dbReference type="HAMAP" id="MF_00067">
    <property type="entry name" value="GmhA"/>
    <property type="match status" value="1"/>
</dbReference>
<evidence type="ECO:0000256" key="3">
    <source>
        <dbReference type="ARBA" id="ARBA00004496"/>
    </source>
</evidence>
<dbReference type="PANTHER" id="PTHR30390">
    <property type="entry name" value="SEDOHEPTULOSE 7-PHOSPHATE ISOMERASE / DNAA INITIATOR-ASSOCIATING FACTOR FOR REPLICATION INITIATION"/>
    <property type="match status" value="1"/>
</dbReference>
<dbReference type="HOGENOM" id="CLU_080999_3_1_4"/>
<evidence type="ECO:0000256" key="8">
    <source>
        <dbReference type="ARBA" id="ARBA00023235"/>
    </source>
</evidence>
<comment type="pathway">
    <text evidence="10">Carbohydrate biosynthesis; D-glycero-D-manno-heptose 7-phosphate biosynthesis; D-glycero-alpha-D-manno-heptose 7-phosphate and D-glycero-beta-D-manno-heptose 7-phosphate from sedoheptulose 7-phosphate: step 1/1.</text>
</comment>
<feature type="binding site" evidence="10">
    <location>
        <position position="68"/>
    </location>
    <ligand>
        <name>Zn(2+)</name>
        <dbReference type="ChEBI" id="CHEBI:29105"/>
    </ligand>
</feature>
<evidence type="ECO:0000313" key="12">
    <source>
        <dbReference type="EMBL" id="ADI30614.1"/>
    </source>
</evidence>
<keyword evidence="7 10" id="KW-0862">Zinc</keyword>
<dbReference type="OrthoDB" id="9810929at2"/>
<comment type="miscellaneous">
    <text evidence="10">The reaction produces a racemic mixture of D-glycero-alpha-D-manno-heptose 7-phosphate and D-glycero-beta-D-manno-heptose 7-phosphate.</text>
</comment>
<keyword evidence="13" id="KW-1185">Reference proteome</keyword>
<comment type="cofactor">
    <cofactor evidence="10">
        <name>Zn(2+)</name>
        <dbReference type="ChEBI" id="CHEBI:29105"/>
    </cofactor>
    <text evidence="10">Binds 1 zinc ion per subunit.</text>
</comment>
<comment type="catalytic activity">
    <reaction evidence="1 10">
        <text>2 D-sedoheptulose 7-phosphate = D-glycero-alpha-D-manno-heptose 7-phosphate + D-glycero-beta-D-manno-heptose 7-phosphate</text>
        <dbReference type="Rhea" id="RHEA:27489"/>
        <dbReference type="ChEBI" id="CHEBI:57483"/>
        <dbReference type="ChEBI" id="CHEBI:60203"/>
        <dbReference type="ChEBI" id="CHEBI:60204"/>
        <dbReference type="EC" id="5.3.1.28"/>
    </reaction>
</comment>
<comment type="similarity">
    <text evidence="4 10">Belongs to the SIS family. GmhA subfamily.</text>
</comment>
<feature type="binding site" evidence="10">
    <location>
        <begin position="55"/>
        <end position="57"/>
    </location>
    <ligand>
        <name>substrate</name>
    </ligand>
</feature>
<evidence type="ECO:0000256" key="9">
    <source>
        <dbReference type="ARBA" id="ARBA00023277"/>
    </source>
</evidence>
<accession>D7DLE3</accession>
<feature type="binding site" evidence="10">
    <location>
        <position position="175"/>
    </location>
    <ligand>
        <name>substrate</name>
    </ligand>
</feature>
<dbReference type="PANTHER" id="PTHR30390:SF6">
    <property type="entry name" value="DNAA INITIATOR-ASSOCIATING PROTEIN DIAA"/>
    <property type="match status" value="1"/>
</dbReference>
<feature type="binding site" evidence="10">
    <location>
        <position position="68"/>
    </location>
    <ligand>
        <name>substrate</name>
    </ligand>
</feature>
<dbReference type="EMBL" id="CP002056">
    <property type="protein sequence ID" value="ADI30614.1"/>
    <property type="molecule type" value="Genomic_DNA"/>
</dbReference>
<feature type="binding site" evidence="10">
    <location>
        <position position="128"/>
    </location>
    <ligand>
        <name>substrate</name>
    </ligand>
</feature>
<evidence type="ECO:0000256" key="7">
    <source>
        <dbReference type="ARBA" id="ARBA00022833"/>
    </source>
</evidence>
<dbReference type="InterPro" id="IPR050099">
    <property type="entry name" value="SIS_GmhA/DiaA_subfam"/>
</dbReference>
<evidence type="ECO:0000256" key="4">
    <source>
        <dbReference type="ARBA" id="ARBA00009894"/>
    </source>
</evidence>
<dbReference type="CDD" id="cd05006">
    <property type="entry name" value="SIS_GmhA"/>
    <property type="match status" value="1"/>
</dbReference>
<feature type="binding site" evidence="10">
    <location>
        <position position="64"/>
    </location>
    <ligand>
        <name>Zn(2+)</name>
        <dbReference type="ChEBI" id="CHEBI:29105"/>
    </ligand>
</feature>
<dbReference type="GO" id="GO:0008270">
    <property type="term" value="F:zinc ion binding"/>
    <property type="evidence" value="ECO:0007669"/>
    <property type="project" value="UniProtKB-UniRule"/>
</dbReference>
<comment type="subcellular location">
    <subcellularLocation>
        <location evidence="3 10">Cytoplasm</location>
    </subcellularLocation>
</comment>
<dbReference type="GO" id="GO:0097367">
    <property type="term" value="F:carbohydrate derivative binding"/>
    <property type="evidence" value="ECO:0007669"/>
    <property type="project" value="InterPro"/>
</dbReference>
<dbReference type="PROSITE" id="PS51464">
    <property type="entry name" value="SIS"/>
    <property type="match status" value="1"/>
</dbReference>
<dbReference type="InterPro" id="IPR035461">
    <property type="entry name" value="GmhA/DiaA"/>
</dbReference>
<dbReference type="GO" id="GO:0008968">
    <property type="term" value="F:D-sedoheptulose 7-phosphate isomerase activity"/>
    <property type="evidence" value="ECO:0007669"/>
    <property type="project" value="UniProtKB-UniRule"/>
</dbReference>
<dbReference type="AlphaFoldDB" id="D7DLE3"/>
<comment type="function">
    <text evidence="2 10">Catalyzes the isomerization of sedoheptulose 7-phosphate in D-glycero-D-manno-heptose 7-phosphate.</text>
</comment>
<organism evidence="12 13">
    <name type="scientific">Methylotenera versatilis (strain 301)</name>
    <dbReference type="NCBI Taxonomy" id="666681"/>
    <lineage>
        <taxon>Bacteria</taxon>
        <taxon>Pseudomonadati</taxon>
        <taxon>Pseudomonadota</taxon>
        <taxon>Betaproteobacteria</taxon>
        <taxon>Nitrosomonadales</taxon>
        <taxon>Methylophilaceae</taxon>
        <taxon>Methylotenera</taxon>
    </lineage>
</organism>
<evidence type="ECO:0000256" key="6">
    <source>
        <dbReference type="ARBA" id="ARBA00022723"/>
    </source>
</evidence>
<dbReference type="Proteomes" id="UP000000383">
    <property type="component" value="Chromosome"/>
</dbReference>
<reference evidence="13" key="1">
    <citation type="submission" date="2010-05" db="EMBL/GenBank/DDBJ databases">
        <title>Complete sequence of Methylotenera sp. 301.</title>
        <authorList>
            <person name="Lucas S."/>
            <person name="Copeland A."/>
            <person name="Lapidus A."/>
            <person name="Cheng J.-F."/>
            <person name="Bruce D."/>
            <person name="Goodwin L."/>
            <person name="Pitluck S."/>
            <person name="Clum A."/>
            <person name="Land M."/>
            <person name="Hauser L."/>
            <person name="Kyrpides N."/>
            <person name="Ivanova N."/>
            <person name="Chistoservova L."/>
            <person name="Kalyuzhnaya M."/>
            <person name="Woyke T."/>
        </authorList>
    </citation>
    <scope>NUCLEOTIDE SEQUENCE [LARGE SCALE GENOMIC DNA]</scope>
    <source>
        <strain evidence="13">301</strain>
    </source>
</reference>
<feature type="binding site" evidence="10">
    <location>
        <begin position="97"/>
        <end position="98"/>
    </location>
    <ligand>
        <name>substrate</name>
    </ligand>
</feature>
<name>D7DLE3_METV0</name>
<dbReference type="InterPro" id="IPR001347">
    <property type="entry name" value="SIS_dom"/>
</dbReference>
<keyword evidence="8 10" id="KW-0413">Isomerase</keyword>
<feature type="domain" description="SIS" evidence="11">
    <location>
        <begin position="40"/>
        <end position="199"/>
    </location>
</feature>
<dbReference type="EC" id="5.3.1.28" evidence="10"/>
<keyword evidence="5 10" id="KW-0963">Cytoplasm</keyword>
<evidence type="ECO:0000313" key="13">
    <source>
        <dbReference type="Proteomes" id="UP000000383"/>
    </source>
</evidence>
<comment type="subunit">
    <text evidence="10">Homotetramer.</text>
</comment>
<dbReference type="UniPathway" id="UPA00041">
    <property type="reaction ID" value="UER00436"/>
</dbReference>
<dbReference type="GO" id="GO:0005975">
    <property type="term" value="P:carbohydrate metabolic process"/>
    <property type="evidence" value="ECO:0007669"/>
    <property type="project" value="UniProtKB-UniRule"/>
</dbReference>
<feature type="binding site" evidence="10">
    <location>
        <position position="175"/>
    </location>
    <ligand>
        <name>Zn(2+)</name>
        <dbReference type="ChEBI" id="CHEBI:29105"/>
    </ligand>
</feature>